<feature type="compositionally biased region" description="Pro residues" evidence="1">
    <location>
        <begin position="463"/>
        <end position="478"/>
    </location>
</feature>
<feature type="compositionally biased region" description="Basic and acidic residues" evidence="1">
    <location>
        <begin position="159"/>
        <end position="168"/>
    </location>
</feature>
<proteinExistence type="predicted"/>
<feature type="compositionally biased region" description="Pro residues" evidence="1">
    <location>
        <begin position="385"/>
        <end position="396"/>
    </location>
</feature>
<evidence type="ECO:0000256" key="1">
    <source>
        <dbReference type="SAM" id="MobiDB-lite"/>
    </source>
</evidence>
<dbReference type="Proteomes" id="UP000612055">
    <property type="component" value="Unassembled WGS sequence"/>
</dbReference>
<evidence type="ECO:0000313" key="3">
    <source>
        <dbReference type="Proteomes" id="UP000612055"/>
    </source>
</evidence>
<organism evidence="2 3">
    <name type="scientific">Edaphochlamys debaryana</name>
    <dbReference type="NCBI Taxonomy" id="47281"/>
    <lineage>
        <taxon>Eukaryota</taxon>
        <taxon>Viridiplantae</taxon>
        <taxon>Chlorophyta</taxon>
        <taxon>core chlorophytes</taxon>
        <taxon>Chlorophyceae</taxon>
        <taxon>CS clade</taxon>
        <taxon>Chlamydomonadales</taxon>
        <taxon>Chlamydomonadales incertae sedis</taxon>
        <taxon>Edaphochlamys</taxon>
    </lineage>
</organism>
<feature type="compositionally biased region" description="Low complexity" evidence="1">
    <location>
        <begin position="9"/>
        <end position="31"/>
    </location>
</feature>
<feature type="compositionally biased region" description="Low complexity" evidence="1">
    <location>
        <begin position="172"/>
        <end position="186"/>
    </location>
</feature>
<feature type="compositionally biased region" description="Pro residues" evidence="1">
    <location>
        <begin position="407"/>
        <end position="418"/>
    </location>
</feature>
<feature type="compositionally biased region" description="Low complexity" evidence="1">
    <location>
        <begin position="66"/>
        <end position="81"/>
    </location>
</feature>
<protein>
    <submittedName>
        <fullName evidence="2">Uncharacterized protein</fullName>
    </submittedName>
</protein>
<gene>
    <name evidence="2" type="ORF">HYH03_015631</name>
</gene>
<evidence type="ECO:0000313" key="2">
    <source>
        <dbReference type="EMBL" id="KAG2485659.1"/>
    </source>
</evidence>
<feature type="region of interest" description="Disordered" evidence="1">
    <location>
        <begin position="456"/>
        <end position="542"/>
    </location>
</feature>
<name>A0A835XTG5_9CHLO</name>
<feature type="region of interest" description="Disordered" evidence="1">
    <location>
        <begin position="63"/>
        <end position="94"/>
    </location>
</feature>
<comment type="caution">
    <text evidence="2">The sequence shown here is derived from an EMBL/GenBank/DDBJ whole genome shotgun (WGS) entry which is preliminary data.</text>
</comment>
<reference evidence="2" key="1">
    <citation type="journal article" date="2020" name="bioRxiv">
        <title>Comparative genomics of Chlamydomonas.</title>
        <authorList>
            <person name="Craig R.J."/>
            <person name="Hasan A.R."/>
            <person name="Ness R.W."/>
            <person name="Keightley P.D."/>
        </authorList>
    </citation>
    <scope>NUCLEOTIDE SEQUENCE</scope>
    <source>
        <strain evidence="2">CCAP 11/70</strain>
    </source>
</reference>
<dbReference type="AlphaFoldDB" id="A0A835XTG5"/>
<feature type="region of interest" description="Disordered" evidence="1">
    <location>
        <begin position="1"/>
        <end position="45"/>
    </location>
</feature>
<feature type="region of interest" description="Disordered" evidence="1">
    <location>
        <begin position="154"/>
        <end position="209"/>
    </location>
</feature>
<dbReference type="EMBL" id="JAEHOE010000125">
    <property type="protein sequence ID" value="KAG2485659.1"/>
    <property type="molecule type" value="Genomic_DNA"/>
</dbReference>
<sequence>MNGIAHGTAAAAGCPASSSVGSGVPAAAAVPPAHPRSGACTAPAGGGTAPNGLLLRTQAAALSPTGGQPAAGAAAQQPAWPAGGGAAPSRPSRAWHTPVVAATVAPLPHNKEVWAAEAGLADRWPQQAQHTFQQQAQHDPLLWYDALCNAYGTSGDVSPDVRKPDVVRSRRALPPRSAPAGLAARAEGTSPRAPITASDGRGSGGDLAAPAAAPLHQRAPLQPADGSDSCQAALTLRDDGSASSDMCSQHGCGAGPVVPPPAVSAEGAQRLPWVSSWHPRHPDLGASTEALAERLSSSGAVWADEEQPGTGSEAWASGPLPPPSGAPNTAADTPRHGVGRSSFIDAETSAGDARPPLTAEAGGSGAAGSGALASGRRRRGMAPSAAPPLAPPPPQQPEFLQAVRKAPLPPAAGLPPTPRSITAWRTALLPQAAGFPPPPPPTAASPLLLAAPLTVAPQTSSQAPPPAEGPRPPPPPAPMTAATAGGSGRQPDDGRLSPVPMPQPLSAEKLSAPPRVGPGASVEGSSGMSLDGGPASSGGGGKRTCQATWAYGHVGTCHRARTAALTEEGATWAWGEVGAPAGGLAAAGAGNMEHGSST</sequence>
<feature type="region of interest" description="Disordered" evidence="1">
    <location>
        <begin position="301"/>
        <end position="423"/>
    </location>
</feature>
<keyword evidence="3" id="KW-1185">Reference proteome</keyword>
<accession>A0A835XTG5</accession>